<protein>
    <submittedName>
        <fullName evidence="3">Uncharacterized protein</fullName>
    </submittedName>
</protein>
<gene>
    <name evidence="3" type="ORF">BBO_00408</name>
</gene>
<sequence>MPSSDSSPCGSFWARRSSSRQSPQAYNGPYPEPRGGNIPSPSFLPRSPRLSSTGSSDPLVFNNCTNCAHEHKKLEDEQKKVRDLESRNERLFWKNQNLKDECSGVEQELDELNGYFNAISEGAREFMQHARSVTDQACQRAEIDRKKVVRLREYVDYQIECYSKTFTEMSIEQEQLKASSAAEIEEQREVNRADALRFRAVEASKDEQIRSLEAELAKAKQDCAFMTAQHDYRHQCYMMMMVRLRELQPPTTDGSAHTTPSSKHDDVAEAEAKVRHLVGDHDGDAQQRAAAITTLEHRITGLDAELQAAFAKLDELNKFESGPSSA</sequence>
<dbReference type="Proteomes" id="UP000076863">
    <property type="component" value="Unassembled WGS sequence"/>
</dbReference>
<feature type="compositionally biased region" description="Polar residues" evidence="2">
    <location>
        <begin position="249"/>
        <end position="261"/>
    </location>
</feature>
<reference evidence="3 4" key="1">
    <citation type="journal article" date="2016" name="Genome Biol. Evol.">
        <title>Divergent and convergent evolution of fungal pathogenicity.</title>
        <authorList>
            <person name="Shang Y."/>
            <person name="Xiao G."/>
            <person name="Zheng P."/>
            <person name="Cen K."/>
            <person name="Zhan S."/>
            <person name="Wang C."/>
        </authorList>
    </citation>
    <scope>NUCLEOTIDE SEQUENCE [LARGE SCALE GENOMIC DNA]</scope>
    <source>
        <strain evidence="3 4">RCEF 3172</strain>
    </source>
</reference>
<dbReference type="OrthoDB" id="10348434at2759"/>
<comment type="caution">
    <text evidence="3">The sequence shown here is derived from an EMBL/GenBank/DDBJ whole genome shotgun (WGS) entry which is preliminary data.</text>
</comment>
<evidence type="ECO:0000313" key="3">
    <source>
        <dbReference type="EMBL" id="OAA52567.1"/>
    </source>
</evidence>
<evidence type="ECO:0000256" key="2">
    <source>
        <dbReference type="SAM" id="MobiDB-lite"/>
    </source>
</evidence>
<feature type="compositionally biased region" description="Low complexity" evidence="2">
    <location>
        <begin position="39"/>
        <end position="52"/>
    </location>
</feature>
<evidence type="ECO:0000256" key="1">
    <source>
        <dbReference type="SAM" id="Coils"/>
    </source>
</evidence>
<feature type="region of interest" description="Disordered" evidence="2">
    <location>
        <begin position="249"/>
        <end position="268"/>
    </location>
</feature>
<feature type="coiled-coil region" evidence="1">
    <location>
        <begin position="202"/>
        <end position="229"/>
    </location>
</feature>
<organism evidence="3 4">
    <name type="scientific">Beauveria brongniartii RCEF 3172</name>
    <dbReference type="NCBI Taxonomy" id="1081107"/>
    <lineage>
        <taxon>Eukaryota</taxon>
        <taxon>Fungi</taxon>
        <taxon>Dikarya</taxon>
        <taxon>Ascomycota</taxon>
        <taxon>Pezizomycotina</taxon>
        <taxon>Sordariomycetes</taxon>
        <taxon>Hypocreomycetidae</taxon>
        <taxon>Hypocreales</taxon>
        <taxon>Cordycipitaceae</taxon>
        <taxon>Beauveria</taxon>
        <taxon>Beauveria brongniartii</taxon>
    </lineage>
</organism>
<proteinExistence type="predicted"/>
<dbReference type="AlphaFoldDB" id="A0A167L394"/>
<feature type="region of interest" description="Disordered" evidence="2">
    <location>
        <begin position="1"/>
        <end position="57"/>
    </location>
</feature>
<keyword evidence="1" id="KW-0175">Coiled coil</keyword>
<feature type="coiled-coil region" evidence="1">
    <location>
        <begin position="67"/>
        <end position="115"/>
    </location>
</feature>
<dbReference type="EMBL" id="AZHA01000001">
    <property type="protein sequence ID" value="OAA52567.1"/>
    <property type="molecule type" value="Genomic_DNA"/>
</dbReference>
<accession>A0A167L394</accession>
<keyword evidence="4" id="KW-1185">Reference proteome</keyword>
<name>A0A167L394_9HYPO</name>
<evidence type="ECO:0000313" key="4">
    <source>
        <dbReference type="Proteomes" id="UP000076863"/>
    </source>
</evidence>